<dbReference type="AlphaFoldDB" id="A0A419SQW2"/>
<organism evidence="1 2">
    <name type="scientific">Ammoniphilus oxalaticus</name>
    <dbReference type="NCBI Taxonomy" id="66863"/>
    <lineage>
        <taxon>Bacteria</taxon>
        <taxon>Bacillati</taxon>
        <taxon>Bacillota</taxon>
        <taxon>Bacilli</taxon>
        <taxon>Bacillales</taxon>
        <taxon>Paenibacillaceae</taxon>
        <taxon>Aneurinibacillus group</taxon>
        <taxon>Ammoniphilus</taxon>
    </lineage>
</organism>
<accession>A0A419SQW2</accession>
<evidence type="ECO:0000313" key="1">
    <source>
        <dbReference type="EMBL" id="RKD26787.1"/>
    </source>
</evidence>
<proteinExistence type="predicted"/>
<keyword evidence="2" id="KW-1185">Reference proteome</keyword>
<name>A0A419SQW2_9BACL</name>
<reference evidence="1 2" key="1">
    <citation type="submission" date="2016-08" db="EMBL/GenBank/DDBJ databases">
        <title>Novel Firmicute Genomes.</title>
        <authorList>
            <person name="Poppleton D.I."/>
            <person name="Gribaldo S."/>
        </authorList>
    </citation>
    <scope>NUCLEOTIDE SEQUENCE [LARGE SCALE GENOMIC DNA]</scope>
    <source>
        <strain evidence="1 2">RAOx-1</strain>
    </source>
</reference>
<sequence length="67" mass="7984">MDVEKELEKLLTEGELEKQDKQLEAVKRLPPKWVAVYPSSFHQVDEENKLLRKFVNEAERDKEKESK</sequence>
<dbReference type="EMBL" id="MCHY01000002">
    <property type="protein sequence ID" value="RKD26787.1"/>
    <property type="molecule type" value="Genomic_DNA"/>
</dbReference>
<protein>
    <submittedName>
        <fullName evidence="1">Uncharacterized protein</fullName>
    </submittedName>
</protein>
<dbReference type="Proteomes" id="UP000284219">
    <property type="component" value="Unassembled WGS sequence"/>
</dbReference>
<comment type="caution">
    <text evidence="1">The sequence shown here is derived from an EMBL/GenBank/DDBJ whole genome shotgun (WGS) entry which is preliminary data.</text>
</comment>
<gene>
    <name evidence="1" type="ORF">BEP19_16450</name>
</gene>
<evidence type="ECO:0000313" key="2">
    <source>
        <dbReference type="Proteomes" id="UP000284219"/>
    </source>
</evidence>
<dbReference type="OrthoDB" id="9891740at2"/>
<dbReference type="RefSeq" id="WP_120188072.1">
    <property type="nucleotide sequence ID" value="NZ_MCHY01000002.1"/>
</dbReference>